<protein>
    <submittedName>
        <fullName evidence="1">Uncharacterized protein</fullName>
    </submittedName>
</protein>
<organism evidence="1">
    <name type="scientific">marine sediment metagenome</name>
    <dbReference type="NCBI Taxonomy" id="412755"/>
    <lineage>
        <taxon>unclassified sequences</taxon>
        <taxon>metagenomes</taxon>
        <taxon>ecological metagenomes</taxon>
    </lineage>
</organism>
<accession>A0A0F9L034</accession>
<name>A0A0F9L034_9ZZZZ</name>
<gene>
    <name evidence="1" type="ORF">LCGC14_1270480</name>
</gene>
<dbReference type="AlphaFoldDB" id="A0A0F9L034"/>
<proteinExistence type="predicted"/>
<sequence>MRFVCWHYDHWAYGSNDVIIDGHIIKGDKRRGKGLVPNPVMREDETVNNVCLADPIGGSASFCDTWVNILRV</sequence>
<evidence type="ECO:0000313" key="1">
    <source>
        <dbReference type="EMBL" id="KKM87278.1"/>
    </source>
</evidence>
<comment type="caution">
    <text evidence="1">The sequence shown here is derived from an EMBL/GenBank/DDBJ whole genome shotgun (WGS) entry which is preliminary data.</text>
</comment>
<reference evidence="1" key="1">
    <citation type="journal article" date="2015" name="Nature">
        <title>Complex archaea that bridge the gap between prokaryotes and eukaryotes.</title>
        <authorList>
            <person name="Spang A."/>
            <person name="Saw J.H."/>
            <person name="Jorgensen S.L."/>
            <person name="Zaremba-Niedzwiedzka K."/>
            <person name="Martijn J."/>
            <person name="Lind A.E."/>
            <person name="van Eijk R."/>
            <person name="Schleper C."/>
            <person name="Guy L."/>
            <person name="Ettema T.J."/>
        </authorList>
    </citation>
    <scope>NUCLEOTIDE SEQUENCE</scope>
</reference>
<dbReference type="EMBL" id="LAZR01007124">
    <property type="protein sequence ID" value="KKM87278.1"/>
    <property type="molecule type" value="Genomic_DNA"/>
</dbReference>